<gene>
    <name evidence="2" type="ORF">QLQ15_18305</name>
</gene>
<dbReference type="InterPro" id="IPR031800">
    <property type="entry name" value="PilZ_atypical"/>
</dbReference>
<evidence type="ECO:0000313" key="3">
    <source>
        <dbReference type="Proteomes" id="UP001321580"/>
    </source>
</evidence>
<feature type="domain" description="Cyclic di-GMP receptor atypical PilZ" evidence="1">
    <location>
        <begin position="47"/>
        <end position="184"/>
    </location>
</feature>
<proteinExistence type="predicted"/>
<comment type="caution">
    <text evidence="2">The sequence shown here is derived from an EMBL/GenBank/DDBJ whole genome shotgun (WGS) entry which is preliminary data.</text>
</comment>
<evidence type="ECO:0000313" key="2">
    <source>
        <dbReference type="EMBL" id="MDI9240859.1"/>
    </source>
</evidence>
<dbReference type="Pfam" id="PF16823">
    <property type="entry name" value="tPilZ"/>
    <property type="match status" value="1"/>
</dbReference>
<dbReference type="Proteomes" id="UP001321580">
    <property type="component" value="Unassembled WGS sequence"/>
</dbReference>
<dbReference type="EMBL" id="JASGBI010000003">
    <property type="protein sequence ID" value="MDI9240859.1"/>
    <property type="molecule type" value="Genomic_DNA"/>
</dbReference>
<reference evidence="2 3" key="1">
    <citation type="submission" date="2023-05" db="EMBL/GenBank/DDBJ databases">
        <title>Lysobacter sp. strain LF1 Genome sequencing and assembly.</title>
        <authorList>
            <person name="Jung Y."/>
        </authorList>
    </citation>
    <scope>NUCLEOTIDE SEQUENCE [LARGE SCALE GENOMIC DNA]</scope>
    <source>
        <strain evidence="2 3">LF1</strain>
    </source>
</reference>
<sequence>MTPYAADTALFEQVLVHEDRRAAAFLPGTIDRAVAAAAAMQAERLLAALAHGEGVRNDDADDLAETASAVQRVEAKLDLLLGLFGVLMRERGHLPAPTRLRWSTRGARLNTDERTAPVADGTPGLLRLQPAEWLPDCIELPGQVMAGEPGRLWVRFDPLPAGLADALERHLFRLHRRQVAETRRHR</sequence>
<dbReference type="RefSeq" id="WP_283214347.1">
    <property type="nucleotide sequence ID" value="NZ_JASGBI010000003.1"/>
</dbReference>
<name>A0ABT6XL97_9GAMM</name>
<keyword evidence="3" id="KW-1185">Reference proteome</keyword>
<organism evidence="2 3">
    <name type="scientific">Lysobacter stagni</name>
    <dbReference type="NCBI Taxonomy" id="3045172"/>
    <lineage>
        <taxon>Bacteria</taxon>
        <taxon>Pseudomonadati</taxon>
        <taxon>Pseudomonadota</taxon>
        <taxon>Gammaproteobacteria</taxon>
        <taxon>Lysobacterales</taxon>
        <taxon>Lysobacteraceae</taxon>
        <taxon>Lysobacter</taxon>
    </lineage>
</organism>
<accession>A0ABT6XL97</accession>
<evidence type="ECO:0000259" key="1">
    <source>
        <dbReference type="Pfam" id="PF16823"/>
    </source>
</evidence>
<protein>
    <submittedName>
        <fullName evidence="2">PilZ domain-containing protein</fullName>
    </submittedName>
</protein>